<dbReference type="EMBL" id="JABDTM020008242">
    <property type="protein sequence ID" value="KAH0821363.1"/>
    <property type="molecule type" value="Genomic_DNA"/>
</dbReference>
<organism evidence="1 2">
    <name type="scientific">Tenebrio molitor</name>
    <name type="common">Yellow mealworm beetle</name>
    <dbReference type="NCBI Taxonomy" id="7067"/>
    <lineage>
        <taxon>Eukaryota</taxon>
        <taxon>Metazoa</taxon>
        <taxon>Ecdysozoa</taxon>
        <taxon>Arthropoda</taxon>
        <taxon>Hexapoda</taxon>
        <taxon>Insecta</taxon>
        <taxon>Pterygota</taxon>
        <taxon>Neoptera</taxon>
        <taxon>Endopterygota</taxon>
        <taxon>Coleoptera</taxon>
        <taxon>Polyphaga</taxon>
        <taxon>Cucujiformia</taxon>
        <taxon>Tenebrionidae</taxon>
        <taxon>Tenebrio</taxon>
    </lineage>
</organism>
<comment type="caution">
    <text evidence="1">The sequence shown here is derived from an EMBL/GenBank/DDBJ whole genome shotgun (WGS) entry which is preliminary data.</text>
</comment>
<proteinExistence type="predicted"/>
<gene>
    <name evidence="1" type="ORF">GEV33_001429</name>
</gene>
<name>A0A8J6LJI9_TENMO</name>
<keyword evidence="2" id="KW-1185">Reference proteome</keyword>
<dbReference type="Proteomes" id="UP000719412">
    <property type="component" value="Unassembled WGS sequence"/>
</dbReference>
<protein>
    <submittedName>
        <fullName evidence="1">Uncharacterized protein</fullName>
    </submittedName>
</protein>
<reference evidence="1" key="1">
    <citation type="journal article" date="2020" name="J Insects Food Feed">
        <title>The yellow mealworm (Tenebrio molitor) genome: a resource for the emerging insects as food and feed industry.</title>
        <authorList>
            <person name="Eriksson T."/>
            <person name="Andere A."/>
            <person name="Kelstrup H."/>
            <person name="Emery V."/>
            <person name="Picard C."/>
        </authorList>
    </citation>
    <scope>NUCLEOTIDE SEQUENCE</scope>
    <source>
        <strain evidence="1">Stoneville</strain>
        <tissue evidence="1">Whole head</tissue>
    </source>
</reference>
<dbReference type="AlphaFoldDB" id="A0A8J6LJI9"/>
<evidence type="ECO:0000313" key="2">
    <source>
        <dbReference type="Proteomes" id="UP000719412"/>
    </source>
</evidence>
<accession>A0A8J6LJI9</accession>
<evidence type="ECO:0000313" key="1">
    <source>
        <dbReference type="EMBL" id="KAH0821363.1"/>
    </source>
</evidence>
<reference evidence="1" key="2">
    <citation type="submission" date="2021-08" db="EMBL/GenBank/DDBJ databases">
        <authorList>
            <person name="Eriksson T."/>
        </authorList>
    </citation>
    <scope>NUCLEOTIDE SEQUENCE</scope>
    <source>
        <strain evidence="1">Stoneville</strain>
        <tissue evidence="1">Whole head</tissue>
    </source>
</reference>
<sequence length="170" mass="19512">MRNFGRFALIAVLDERPNGNYFFLIAWAVRDNYDGRKQMDNKTEQWFGATVSSSGREEGPIVEQESWRNLPPKRLQNDLDVVTLRGRFQVELQLVLSCVKAFGVPPRYKETITSLYLLNVRCLKNKPAQKIIYRDTEHSGRVRREAAAGSGFKSLAGPVLKEIFFRGFLL</sequence>